<keyword evidence="1" id="KW-0812">Transmembrane</keyword>
<dbReference type="EMBL" id="CP001349">
    <property type="protein sequence ID" value="ACL58718.1"/>
    <property type="molecule type" value="Genomic_DNA"/>
</dbReference>
<dbReference type="EMBL" id="CP001349">
    <property type="protein sequence ID" value="ACL59945.1"/>
    <property type="molecule type" value="Genomic_DNA"/>
</dbReference>
<feature type="transmembrane region" description="Helical" evidence="1">
    <location>
        <begin position="40"/>
        <end position="64"/>
    </location>
</feature>
<dbReference type="RefSeq" id="WP_015930374.1">
    <property type="nucleotide sequence ID" value="NC_011894.1"/>
</dbReference>
<protein>
    <submittedName>
        <fullName evidence="3">Uncharacterized protein</fullName>
    </submittedName>
</protein>
<name>B8IIR8_METNO</name>
<gene>
    <name evidence="2" type="ordered locus">Mnod_3818</name>
    <name evidence="3" type="ordered locus">Mnod_5099</name>
</gene>
<sequence>MVGTFLIAAIGYGAAIFFVLSAAINLVELAKAPAEARHRLAAAIACTLNFGIALAFAAVTRWLLGGAL</sequence>
<keyword evidence="1" id="KW-0472">Membrane</keyword>
<evidence type="ECO:0000313" key="4">
    <source>
        <dbReference type="Proteomes" id="UP000008207"/>
    </source>
</evidence>
<dbReference type="AlphaFoldDB" id="B8IIR8"/>
<dbReference type="Proteomes" id="UP000008207">
    <property type="component" value="Chromosome"/>
</dbReference>
<dbReference type="KEGG" id="mno:Mnod_5099"/>
<evidence type="ECO:0000313" key="3">
    <source>
        <dbReference type="EMBL" id="ACL59945.1"/>
    </source>
</evidence>
<reference evidence="3 4" key="1">
    <citation type="submission" date="2009-01" db="EMBL/GenBank/DDBJ databases">
        <title>Complete sequence of chromosome of Methylobacterium nodulans ORS 2060.</title>
        <authorList>
            <consortium name="US DOE Joint Genome Institute"/>
            <person name="Lucas S."/>
            <person name="Copeland A."/>
            <person name="Lapidus A."/>
            <person name="Glavina del Rio T."/>
            <person name="Dalin E."/>
            <person name="Tice H."/>
            <person name="Bruce D."/>
            <person name="Goodwin L."/>
            <person name="Pitluck S."/>
            <person name="Sims D."/>
            <person name="Brettin T."/>
            <person name="Detter J.C."/>
            <person name="Han C."/>
            <person name="Larimer F."/>
            <person name="Land M."/>
            <person name="Hauser L."/>
            <person name="Kyrpides N."/>
            <person name="Ivanova N."/>
            <person name="Marx C.J."/>
            <person name="Richardson P."/>
        </authorList>
    </citation>
    <scope>NUCLEOTIDE SEQUENCE [LARGE SCALE GENOMIC DNA]</scope>
    <source>
        <strain evidence="4">LMG 21967 / CNCM I-2342 / ORS 2060</strain>
        <strain evidence="3">ORS 2060</strain>
    </source>
</reference>
<evidence type="ECO:0000256" key="1">
    <source>
        <dbReference type="SAM" id="Phobius"/>
    </source>
</evidence>
<feature type="transmembrane region" description="Helical" evidence="1">
    <location>
        <begin position="6"/>
        <end position="28"/>
    </location>
</feature>
<keyword evidence="1" id="KW-1133">Transmembrane helix</keyword>
<proteinExistence type="predicted"/>
<evidence type="ECO:0000313" key="2">
    <source>
        <dbReference type="EMBL" id="ACL58718.1"/>
    </source>
</evidence>
<keyword evidence="4" id="KW-1185">Reference proteome</keyword>
<dbReference type="HOGENOM" id="CLU_204567_0_0_5"/>
<dbReference type="STRING" id="460265.Mnod_3818"/>
<dbReference type="KEGG" id="mno:Mnod_3818"/>
<accession>B8IIR8</accession>
<organism evidence="3 4">
    <name type="scientific">Methylobacterium nodulans (strain LMG 21967 / CNCM I-2342 / ORS 2060)</name>
    <dbReference type="NCBI Taxonomy" id="460265"/>
    <lineage>
        <taxon>Bacteria</taxon>
        <taxon>Pseudomonadati</taxon>
        <taxon>Pseudomonadota</taxon>
        <taxon>Alphaproteobacteria</taxon>
        <taxon>Hyphomicrobiales</taxon>
        <taxon>Methylobacteriaceae</taxon>
        <taxon>Methylobacterium</taxon>
    </lineage>
</organism>